<dbReference type="CDD" id="cd02870">
    <property type="entry name" value="PseudoU_synth_RsuA_like"/>
    <property type="match status" value="1"/>
</dbReference>
<dbReference type="InterPro" id="IPR006145">
    <property type="entry name" value="PsdUridine_synth_RsuA/RluA"/>
</dbReference>
<dbReference type="AlphaFoldDB" id="A0A7J5BCH7"/>
<gene>
    <name evidence="8" type="ORF">F8O05_03505</name>
</gene>
<feature type="compositionally biased region" description="Basic and acidic residues" evidence="6">
    <location>
        <begin position="501"/>
        <end position="515"/>
    </location>
</feature>
<dbReference type="InterPro" id="IPR050343">
    <property type="entry name" value="RsuA_PseudoU_synthase"/>
</dbReference>
<dbReference type="GO" id="GO:0120159">
    <property type="term" value="F:rRNA pseudouridine synthase activity"/>
    <property type="evidence" value="ECO:0007669"/>
    <property type="project" value="UniProtKB-ARBA"/>
</dbReference>
<dbReference type="Gene3D" id="3.10.290.10">
    <property type="entry name" value="RNA-binding S4 domain"/>
    <property type="match status" value="1"/>
</dbReference>
<proteinExistence type="inferred from homology"/>
<dbReference type="OrthoDB" id="9807213at2"/>
<feature type="compositionally biased region" description="Basic and acidic residues" evidence="6">
    <location>
        <begin position="27"/>
        <end position="44"/>
    </location>
</feature>
<dbReference type="EMBL" id="WBKB01000002">
    <property type="protein sequence ID" value="KAB1643881.1"/>
    <property type="molecule type" value="Genomic_DNA"/>
</dbReference>
<dbReference type="GO" id="GO:0000455">
    <property type="term" value="P:enzyme-directed rRNA pseudouridine synthesis"/>
    <property type="evidence" value="ECO:0007669"/>
    <property type="project" value="UniProtKB-ARBA"/>
</dbReference>
<dbReference type="PANTHER" id="PTHR47683:SF2">
    <property type="entry name" value="RNA-BINDING S4 DOMAIN-CONTAINING PROTEIN"/>
    <property type="match status" value="1"/>
</dbReference>
<evidence type="ECO:0000256" key="6">
    <source>
        <dbReference type="SAM" id="MobiDB-lite"/>
    </source>
</evidence>
<dbReference type="InterPro" id="IPR036986">
    <property type="entry name" value="S4_RNA-bd_sf"/>
</dbReference>
<dbReference type="InterPro" id="IPR042092">
    <property type="entry name" value="PsdUridine_s_RsuA/RluB/E/F_cat"/>
</dbReference>
<dbReference type="InterPro" id="IPR000748">
    <property type="entry name" value="PsdUridine_synth_RsuA/RluB/E/F"/>
</dbReference>
<keyword evidence="3 5" id="KW-0413">Isomerase</keyword>
<feature type="compositionally biased region" description="Basic residues" evidence="6">
    <location>
        <begin position="516"/>
        <end position="536"/>
    </location>
</feature>
<dbReference type="Gene3D" id="3.30.70.1560">
    <property type="entry name" value="Alpha-L RNA-binding motif"/>
    <property type="match status" value="1"/>
</dbReference>
<evidence type="ECO:0000313" key="8">
    <source>
        <dbReference type="EMBL" id="KAB1643881.1"/>
    </source>
</evidence>
<evidence type="ECO:0000313" key="9">
    <source>
        <dbReference type="Proteomes" id="UP000433493"/>
    </source>
</evidence>
<evidence type="ECO:0000256" key="5">
    <source>
        <dbReference type="RuleBase" id="RU003887"/>
    </source>
</evidence>
<reference evidence="8 9" key="1">
    <citation type="submission" date="2019-09" db="EMBL/GenBank/DDBJ databases">
        <title>Phylogeny of genus Pseudoclavibacter and closely related genus.</title>
        <authorList>
            <person name="Li Y."/>
        </authorList>
    </citation>
    <scope>NUCLEOTIDE SEQUENCE [LARGE SCALE GENOMIC DNA]</scope>
    <source>
        <strain evidence="8 9">KCTC 13959</strain>
    </source>
</reference>
<dbReference type="RefSeq" id="WP_158051385.1">
    <property type="nucleotide sequence ID" value="NZ_WBKB01000002.1"/>
</dbReference>
<dbReference type="Pfam" id="PF00849">
    <property type="entry name" value="PseudoU_synth_2"/>
    <property type="match status" value="1"/>
</dbReference>
<feature type="domain" description="RNA-binding S4" evidence="7">
    <location>
        <begin position="246"/>
        <end position="315"/>
    </location>
</feature>
<accession>A0A7J5BCH7</accession>
<feature type="region of interest" description="Disordered" evidence="6">
    <location>
        <begin position="487"/>
        <end position="536"/>
    </location>
</feature>
<feature type="compositionally biased region" description="Basic and acidic residues" evidence="6">
    <location>
        <begin position="63"/>
        <end position="152"/>
    </location>
</feature>
<dbReference type="EC" id="5.4.99.-" evidence="5"/>
<feature type="compositionally biased region" description="Polar residues" evidence="6">
    <location>
        <begin position="15"/>
        <end position="24"/>
    </location>
</feature>
<dbReference type="SUPFAM" id="SSF55174">
    <property type="entry name" value="Alpha-L RNA-binding motif"/>
    <property type="match status" value="1"/>
</dbReference>
<organism evidence="8 9">
    <name type="scientific">Gulosibacter chungangensis</name>
    <dbReference type="NCBI Taxonomy" id="979746"/>
    <lineage>
        <taxon>Bacteria</taxon>
        <taxon>Bacillati</taxon>
        <taxon>Actinomycetota</taxon>
        <taxon>Actinomycetes</taxon>
        <taxon>Micrococcales</taxon>
        <taxon>Microbacteriaceae</taxon>
        <taxon>Gulosibacter</taxon>
    </lineage>
</organism>
<dbReference type="PANTHER" id="PTHR47683">
    <property type="entry name" value="PSEUDOURIDINE SYNTHASE FAMILY PROTEIN-RELATED"/>
    <property type="match status" value="1"/>
</dbReference>
<dbReference type="InterPro" id="IPR020094">
    <property type="entry name" value="TruA/RsuA/RluB/E/F_N"/>
</dbReference>
<keyword evidence="9" id="KW-1185">Reference proteome</keyword>
<comment type="similarity">
    <text evidence="2 5">Belongs to the pseudouridine synthase RsuA family.</text>
</comment>
<dbReference type="InterPro" id="IPR018496">
    <property type="entry name" value="PsdUridine_synth_RsuA/RluB_CS"/>
</dbReference>
<feature type="compositionally biased region" description="Basic and acidic residues" evidence="6">
    <location>
        <begin position="165"/>
        <end position="205"/>
    </location>
</feature>
<dbReference type="PROSITE" id="PS01149">
    <property type="entry name" value="PSI_RSU"/>
    <property type="match status" value="1"/>
</dbReference>
<evidence type="ECO:0000259" key="7">
    <source>
        <dbReference type="SMART" id="SM00363"/>
    </source>
</evidence>
<dbReference type="PROSITE" id="PS50889">
    <property type="entry name" value="S4"/>
    <property type="match status" value="1"/>
</dbReference>
<evidence type="ECO:0000256" key="4">
    <source>
        <dbReference type="PROSITE-ProRule" id="PRU00182"/>
    </source>
</evidence>
<dbReference type="NCBIfam" id="TIGR00093">
    <property type="entry name" value="pseudouridine synthase"/>
    <property type="match status" value="1"/>
</dbReference>
<dbReference type="SMART" id="SM00363">
    <property type="entry name" value="S4"/>
    <property type="match status" value="1"/>
</dbReference>
<dbReference type="InterPro" id="IPR020103">
    <property type="entry name" value="PsdUridine_synth_cat_dom_sf"/>
</dbReference>
<dbReference type="Proteomes" id="UP000433493">
    <property type="component" value="Unassembled WGS sequence"/>
</dbReference>
<dbReference type="FunFam" id="3.10.290.10:FF:000003">
    <property type="entry name" value="Pseudouridine synthase"/>
    <property type="match status" value="1"/>
</dbReference>
<feature type="compositionally biased region" description="Gly residues" evidence="6">
    <location>
        <begin position="51"/>
        <end position="60"/>
    </location>
</feature>
<dbReference type="SUPFAM" id="SSF55120">
    <property type="entry name" value="Pseudouridine synthase"/>
    <property type="match status" value="1"/>
</dbReference>
<name>A0A7J5BCH7_9MICO</name>
<feature type="region of interest" description="Disordered" evidence="6">
    <location>
        <begin position="1"/>
        <end position="245"/>
    </location>
</feature>
<evidence type="ECO:0000256" key="2">
    <source>
        <dbReference type="ARBA" id="ARBA00008348"/>
    </source>
</evidence>
<keyword evidence="4" id="KW-0694">RNA-binding</keyword>
<evidence type="ECO:0000256" key="1">
    <source>
        <dbReference type="ARBA" id="ARBA00000073"/>
    </source>
</evidence>
<comment type="catalytic activity">
    <reaction evidence="1">
        <text>a uridine in RNA = a pseudouridine in RNA</text>
        <dbReference type="Rhea" id="RHEA:48348"/>
        <dbReference type="Rhea" id="RHEA-COMP:12068"/>
        <dbReference type="Rhea" id="RHEA-COMP:12069"/>
        <dbReference type="ChEBI" id="CHEBI:65314"/>
        <dbReference type="ChEBI" id="CHEBI:65315"/>
    </reaction>
</comment>
<dbReference type="InterPro" id="IPR002942">
    <property type="entry name" value="S4_RNA-bd"/>
</dbReference>
<dbReference type="CDD" id="cd00165">
    <property type="entry name" value="S4"/>
    <property type="match status" value="1"/>
</dbReference>
<dbReference type="GO" id="GO:0003723">
    <property type="term" value="F:RNA binding"/>
    <property type="evidence" value="ECO:0007669"/>
    <property type="project" value="UniProtKB-KW"/>
</dbReference>
<comment type="caution">
    <text evidence="8">The sequence shown here is derived from an EMBL/GenBank/DDBJ whole genome shotgun (WGS) entry which is preliminary data.</text>
</comment>
<dbReference type="Pfam" id="PF01479">
    <property type="entry name" value="S4"/>
    <property type="match status" value="1"/>
</dbReference>
<dbReference type="Gene3D" id="3.30.70.580">
    <property type="entry name" value="Pseudouridine synthase I, catalytic domain, N-terminal subdomain"/>
    <property type="match status" value="1"/>
</dbReference>
<sequence length="536" mass="60924">MSNEQPKSRRGGPSRRNSQGASRSRNTRWDDQRDRSESRDDRGGRGARSGVNGGSRGAAGRGDSQRRDRDDRGGYERRGQGERGGYQRRDRDEHSGFERRDRNERRGFERRERDDRGGYERRDRNERGGFERRDRNERGGFERRDRNERGGAERQTTGRSGYVRRRVEPVGDSWKDTRSYEERQQARQEALQAREEAQQGREALKKAAQQRPEGGYSLADFDDIPFNPDHRPEGAAPAPERSTEGVRLQKALANAGVASRRVCEQLITQGRVEVNGAVITELGSRIQPETDRVTVDGTPVQFDQTKRYVLLNKPVGVVSSMHDEQGRPDLRQFTQEFDERIYNVGRLDNDSSGLLIMTNDGELAHILSHPSYEISKTYVVKVKGKLAERDLNMLLEGVKLEDGFIQADAGHVIAKGSTSRATLAEVTLHSGKNRIVRRMFDHIGFPVEELVRRSFGPLRLGTLRAGEMRELDATELGKLLRLARKAEAAHEYKTGKRKERPKAEPKAEAMREEKRTGRKPSPKSPAKSHRQGKPRR</sequence>
<evidence type="ECO:0000256" key="3">
    <source>
        <dbReference type="ARBA" id="ARBA00023235"/>
    </source>
</evidence>
<protein>
    <recommendedName>
        <fullName evidence="5">Pseudouridine synthase</fullName>
        <ecNumber evidence="5">5.4.99.-</ecNumber>
    </recommendedName>
</protein>